<accession>A0A0V1DUM6</accession>
<comment type="caution">
    <text evidence="1">The sequence shown here is derived from an EMBL/GenBank/DDBJ whole genome shotgun (WGS) entry which is preliminary data.</text>
</comment>
<gene>
    <name evidence="1" type="ORF">T4A_13772</name>
    <name evidence="2" type="ORF">T4B_12931</name>
</gene>
<protein>
    <submittedName>
        <fullName evidence="1">Uncharacterized protein</fullName>
    </submittedName>
</protein>
<evidence type="ECO:0000313" key="3">
    <source>
        <dbReference type="Proteomes" id="UP000054632"/>
    </source>
</evidence>
<evidence type="ECO:0000313" key="1">
    <source>
        <dbReference type="EMBL" id="KRY65057.1"/>
    </source>
</evidence>
<dbReference type="EMBL" id="JYDR01000235">
    <property type="protein sequence ID" value="KRY65057.1"/>
    <property type="molecule type" value="Genomic_DNA"/>
</dbReference>
<dbReference type="Proteomes" id="UP000054632">
    <property type="component" value="Unassembled WGS sequence"/>
</dbReference>
<reference evidence="3 4" key="1">
    <citation type="submission" date="2015-01" db="EMBL/GenBank/DDBJ databases">
        <title>Evolution of Trichinella species and genotypes.</title>
        <authorList>
            <person name="Korhonen P.K."/>
            <person name="Edoardo P."/>
            <person name="Giuseppe L.R."/>
            <person name="Gasser R.B."/>
        </authorList>
    </citation>
    <scope>NUCLEOTIDE SEQUENCE [LARGE SCALE GENOMIC DNA]</scope>
    <source>
        <strain evidence="1">ISS13</strain>
        <strain evidence="2">ISS588</strain>
    </source>
</reference>
<evidence type="ECO:0000313" key="4">
    <source>
        <dbReference type="Proteomes" id="UP000054805"/>
    </source>
</evidence>
<evidence type="ECO:0000313" key="2">
    <source>
        <dbReference type="EMBL" id="KRZ07971.1"/>
    </source>
</evidence>
<name>A0A0V1DUM6_TRIPS</name>
<dbReference type="EMBL" id="JYDS01000406">
    <property type="protein sequence ID" value="KRZ07971.1"/>
    <property type="molecule type" value="Genomic_DNA"/>
</dbReference>
<dbReference type="AlphaFoldDB" id="A0A0V1DUM6"/>
<keyword evidence="4" id="KW-1185">Reference proteome</keyword>
<sequence length="62" mass="7016">MTTVRKSPANHVPLTTLTERSSLRSLVSFFSSNLPSPPVELLLIWELCCSCCRFSIVKIDQY</sequence>
<organism evidence="1 3">
    <name type="scientific">Trichinella pseudospiralis</name>
    <name type="common">Parasitic roundworm</name>
    <dbReference type="NCBI Taxonomy" id="6337"/>
    <lineage>
        <taxon>Eukaryota</taxon>
        <taxon>Metazoa</taxon>
        <taxon>Ecdysozoa</taxon>
        <taxon>Nematoda</taxon>
        <taxon>Enoplea</taxon>
        <taxon>Dorylaimia</taxon>
        <taxon>Trichinellida</taxon>
        <taxon>Trichinellidae</taxon>
        <taxon>Trichinella</taxon>
    </lineage>
</organism>
<dbReference type="Proteomes" id="UP000054805">
    <property type="component" value="Unassembled WGS sequence"/>
</dbReference>
<proteinExistence type="predicted"/>